<keyword evidence="11" id="KW-1185">Reference proteome</keyword>
<dbReference type="Gene3D" id="3.40.50.300">
    <property type="entry name" value="P-loop containing nucleotide triphosphate hydrolases"/>
    <property type="match status" value="1"/>
</dbReference>
<dbReference type="InterPro" id="IPR050352">
    <property type="entry name" value="ABCG_transporters"/>
</dbReference>
<feature type="transmembrane region" description="Helical" evidence="8">
    <location>
        <begin position="398"/>
        <end position="421"/>
    </location>
</feature>
<keyword evidence="3 8" id="KW-0812">Transmembrane</keyword>
<organism evidence="10 11">
    <name type="scientific">Blyttiomyces helicus</name>
    <dbReference type="NCBI Taxonomy" id="388810"/>
    <lineage>
        <taxon>Eukaryota</taxon>
        <taxon>Fungi</taxon>
        <taxon>Fungi incertae sedis</taxon>
        <taxon>Chytridiomycota</taxon>
        <taxon>Chytridiomycota incertae sedis</taxon>
        <taxon>Chytridiomycetes</taxon>
        <taxon>Chytridiomycetes incertae sedis</taxon>
        <taxon>Blyttiomyces</taxon>
    </lineage>
</organism>
<dbReference type="Proteomes" id="UP000269721">
    <property type="component" value="Unassembled WGS sequence"/>
</dbReference>
<evidence type="ECO:0000259" key="9">
    <source>
        <dbReference type="PROSITE" id="PS50893"/>
    </source>
</evidence>
<dbReference type="PANTHER" id="PTHR48041:SF122">
    <property type="entry name" value="ABC TRANSPORTER DOMAIN-CONTAINING PROTEIN"/>
    <property type="match status" value="1"/>
</dbReference>
<keyword evidence="7 8" id="KW-0472">Membrane</keyword>
<comment type="subcellular location">
    <subcellularLocation>
        <location evidence="1">Membrane</location>
        <topology evidence="1">Multi-pass membrane protein</topology>
    </subcellularLocation>
</comment>
<dbReference type="GO" id="GO:0016887">
    <property type="term" value="F:ATP hydrolysis activity"/>
    <property type="evidence" value="ECO:0007669"/>
    <property type="project" value="InterPro"/>
</dbReference>
<dbReference type="Pfam" id="PF00005">
    <property type="entry name" value="ABC_tran"/>
    <property type="match status" value="1"/>
</dbReference>
<dbReference type="AlphaFoldDB" id="A0A4P9WEX0"/>
<evidence type="ECO:0000313" key="11">
    <source>
        <dbReference type="Proteomes" id="UP000269721"/>
    </source>
</evidence>
<keyword evidence="6 8" id="KW-1133">Transmembrane helix</keyword>
<dbReference type="EMBL" id="KZ996025">
    <property type="protein sequence ID" value="RKO89550.1"/>
    <property type="molecule type" value="Genomic_DNA"/>
</dbReference>
<feature type="transmembrane region" description="Helical" evidence="8">
    <location>
        <begin position="593"/>
        <end position="614"/>
    </location>
</feature>
<keyword evidence="2" id="KW-0813">Transport</keyword>
<keyword evidence="10" id="KW-0378">Hydrolase</keyword>
<dbReference type="GO" id="GO:0016020">
    <property type="term" value="C:membrane"/>
    <property type="evidence" value="ECO:0007669"/>
    <property type="project" value="UniProtKB-SubCell"/>
</dbReference>
<feature type="transmembrane region" description="Helical" evidence="8">
    <location>
        <begin position="365"/>
        <end position="386"/>
    </location>
</feature>
<dbReference type="Pfam" id="PF01061">
    <property type="entry name" value="ABC2_membrane"/>
    <property type="match status" value="1"/>
</dbReference>
<dbReference type="PANTHER" id="PTHR48041">
    <property type="entry name" value="ABC TRANSPORTER G FAMILY MEMBER 28"/>
    <property type="match status" value="1"/>
</dbReference>
<dbReference type="Pfam" id="PF19055">
    <property type="entry name" value="ABC2_membrane_7"/>
    <property type="match status" value="1"/>
</dbReference>
<dbReference type="InterPro" id="IPR043926">
    <property type="entry name" value="ABCG_dom"/>
</dbReference>
<reference evidence="11" key="1">
    <citation type="journal article" date="2018" name="Nat. Microbiol.">
        <title>Leveraging single-cell genomics to expand the fungal tree of life.</title>
        <authorList>
            <person name="Ahrendt S.R."/>
            <person name="Quandt C.A."/>
            <person name="Ciobanu D."/>
            <person name="Clum A."/>
            <person name="Salamov A."/>
            <person name="Andreopoulos B."/>
            <person name="Cheng J.F."/>
            <person name="Woyke T."/>
            <person name="Pelin A."/>
            <person name="Henrissat B."/>
            <person name="Reynolds N.K."/>
            <person name="Benny G.L."/>
            <person name="Smith M.E."/>
            <person name="James T.Y."/>
            <person name="Grigoriev I.V."/>
        </authorList>
    </citation>
    <scope>NUCLEOTIDE SEQUENCE [LARGE SCALE GENOMIC DNA]</scope>
</reference>
<evidence type="ECO:0000256" key="4">
    <source>
        <dbReference type="ARBA" id="ARBA00022741"/>
    </source>
</evidence>
<evidence type="ECO:0000256" key="5">
    <source>
        <dbReference type="ARBA" id="ARBA00022840"/>
    </source>
</evidence>
<dbReference type="SUPFAM" id="SSF52540">
    <property type="entry name" value="P-loop containing nucleoside triphosphate hydrolases"/>
    <property type="match status" value="1"/>
</dbReference>
<feature type="transmembrane region" description="Helical" evidence="8">
    <location>
        <begin position="481"/>
        <end position="499"/>
    </location>
</feature>
<feature type="transmembrane region" description="Helical" evidence="8">
    <location>
        <begin position="511"/>
        <end position="530"/>
    </location>
</feature>
<name>A0A4P9WEX0_9FUNG</name>
<dbReference type="PROSITE" id="PS50893">
    <property type="entry name" value="ABC_TRANSPORTER_2"/>
    <property type="match status" value="1"/>
</dbReference>
<feature type="domain" description="ABC transporter" evidence="9">
    <location>
        <begin position="33"/>
        <end position="278"/>
    </location>
</feature>
<evidence type="ECO:0000256" key="3">
    <source>
        <dbReference type="ARBA" id="ARBA00022692"/>
    </source>
</evidence>
<dbReference type="GO" id="GO:0140359">
    <property type="term" value="F:ABC-type transporter activity"/>
    <property type="evidence" value="ECO:0007669"/>
    <property type="project" value="InterPro"/>
</dbReference>
<dbReference type="PROSITE" id="PS00211">
    <property type="entry name" value="ABC_TRANSPORTER_1"/>
    <property type="match status" value="1"/>
</dbReference>
<dbReference type="InterPro" id="IPR003593">
    <property type="entry name" value="AAA+_ATPase"/>
</dbReference>
<evidence type="ECO:0000256" key="2">
    <source>
        <dbReference type="ARBA" id="ARBA00022448"/>
    </source>
</evidence>
<sequence length="625" mass="68311">MREVVIDIPTGRNSKSGRVLPEKSLDAGADISLSWSDVSLSVNISKTESKTLLHNLSGEVHSGEVVAIMGGSGAGKTTLLNTLAGRIGPSDLTGQILVNGAPRSKSTWRKLCAYVEQDDLMYTNLSVFDTLTYSAMLRLPASLPPEAKAERVETIIMQLGLNGCRDTWIGNAEHKGISGGERKRVSIGIELVTAPRILFLDEPTSGLDAFTAFNIIDELKKLAVKQNMLIIMTIHQPRTDILELFDRSILLSTGKTMWFGSTADALDHFGSLGYPLPPKTNPSDYFLDIITLDQRSEELRTSSLKRITWFAAAWNERAAKFGHGSKRALELVSEPEVADKFPRSIVAEFLILLHRNMKNVARDKATLGASIGQSIIIMLFMGFIFFKVGNNAVGVQNRLGALFFVAVNQTFGIVMPTIGIFPMERQIIKRERSAGTYRSISVYSAKVASTLPLTIVGALIVAIPVYWMIGLQADAGKYGTFIVIVLVHSFVSNAMGLLIGSAVPNATVGQILGPLVTVIFLLFGGELLNLETVPQVFRWIQWISIISYTNKALTQNEFTGLSFDPCPQNSTSVCYRNGQAVLDQYNLTNPSKWAAVGVNVGLGCAFLVIGFLVFRKTSRPFLKLK</sequence>
<dbReference type="OrthoDB" id="66620at2759"/>
<dbReference type="InterPro" id="IPR027417">
    <property type="entry name" value="P-loop_NTPase"/>
</dbReference>
<protein>
    <submittedName>
        <fullName evidence="10">P-loop containing nucleoside triphosphate hydrolase protein</fullName>
    </submittedName>
</protein>
<dbReference type="SMART" id="SM00382">
    <property type="entry name" value="AAA"/>
    <property type="match status" value="1"/>
</dbReference>
<accession>A0A4P9WEX0</accession>
<evidence type="ECO:0000256" key="8">
    <source>
        <dbReference type="SAM" id="Phobius"/>
    </source>
</evidence>
<evidence type="ECO:0000256" key="7">
    <source>
        <dbReference type="ARBA" id="ARBA00023136"/>
    </source>
</evidence>
<dbReference type="InterPro" id="IPR013525">
    <property type="entry name" value="ABC2_TM"/>
</dbReference>
<keyword evidence="5" id="KW-0067">ATP-binding</keyword>
<proteinExistence type="predicted"/>
<evidence type="ECO:0000256" key="1">
    <source>
        <dbReference type="ARBA" id="ARBA00004141"/>
    </source>
</evidence>
<dbReference type="GO" id="GO:0005524">
    <property type="term" value="F:ATP binding"/>
    <property type="evidence" value="ECO:0007669"/>
    <property type="project" value="UniProtKB-KW"/>
</dbReference>
<feature type="transmembrane region" description="Helical" evidence="8">
    <location>
        <begin position="442"/>
        <end position="469"/>
    </location>
</feature>
<dbReference type="InterPro" id="IPR003439">
    <property type="entry name" value="ABC_transporter-like_ATP-bd"/>
</dbReference>
<evidence type="ECO:0000256" key="6">
    <source>
        <dbReference type="ARBA" id="ARBA00022989"/>
    </source>
</evidence>
<evidence type="ECO:0000313" key="10">
    <source>
        <dbReference type="EMBL" id="RKO89550.1"/>
    </source>
</evidence>
<dbReference type="InterPro" id="IPR017871">
    <property type="entry name" value="ABC_transporter-like_CS"/>
</dbReference>
<gene>
    <name evidence="10" type="ORF">BDK51DRAFT_15876</name>
</gene>
<keyword evidence="4" id="KW-0547">Nucleotide-binding</keyword>